<dbReference type="STRING" id="435.A0U92_14245"/>
<sequence length="186" mass="19990">MLRSFTLPALVFCILASAPALAGGAEKPQETTGFLNRMTTEPQQYGGLSGTEPMRLLVGFHYTDTRSFTGEFAQLDASLRPVRVGALHGILSPATPERSASCSFRVVFPDRVMIFNGSCGLETVSGSIRTRLTPASLNAQLLNAISPDVSTGQYWLTKTGFRAALTPAPYSPPSELTIRAINHLTE</sequence>
<dbReference type="RefSeq" id="WP_077813788.1">
    <property type="nucleotide sequence ID" value="NZ_CP014692.1"/>
</dbReference>
<dbReference type="Proteomes" id="UP000188937">
    <property type="component" value="Chromosome"/>
</dbReference>
<accession>A0A1U9KJ35</accession>
<keyword evidence="3" id="KW-1185">Reference proteome</keyword>
<evidence type="ECO:0000256" key="1">
    <source>
        <dbReference type="SAM" id="SignalP"/>
    </source>
</evidence>
<keyword evidence="1" id="KW-0732">Signal</keyword>
<name>A0A1U9KJ35_ACEAC</name>
<reference evidence="2 3" key="1">
    <citation type="submission" date="2016-03" db="EMBL/GenBank/DDBJ databases">
        <title>Acetic acid bacteria sequencing.</title>
        <authorList>
            <person name="Brandt J."/>
            <person name="Jakob F."/>
            <person name="Vogel R.F."/>
        </authorList>
    </citation>
    <scope>NUCLEOTIDE SEQUENCE [LARGE SCALE GENOMIC DNA]</scope>
    <source>
        <strain evidence="2 3">TMW2.1153</strain>
    </source>
</reference>
<dbReference type="OrthoDB" id="7226279at2"/>
<protein>
    <submittedName>
        <fullName evidence="2">Uncharacterized protein</fullName>
    </submittedName>
</protein>
<dbReference type="EMBL" id="CP014692">
    <property type="protein sequence ID" value="AQS85739.1"/>
    <property type="molecule type" value="Genomic_DNA"/>
</dbReference>
<feature type="chain" id="PRO_5012504916" evidence="1">
    <location>
        <begin position="23"/>
        <end position="186"/>
    </location>
</feature>
<evidence type="ECO:0000313" key="2">
    <source>
        <dbReference type="EMBL" id="AQS85739.1"/>
    </source>
</evidence>
<dbReference type="AlphaFoldDB" id="A0A1U9KJ35"/>
<evidence type="ECO:0000313" key="3">
    <source>
        <dbReference type="Proteomes" id="UP000188937"/>
    </source>
</evidence>
<proteinExistence type="predicted"/>
<organism evidence="2 3">
    <name type="scientific">Acetobacter aceti</name>
    <dbReference type="NCBI Taxonomy" id="435"/>
    <lineage>
        <taxon>Bacteria</taxon>
        <taxon>Pseudomonadati</taxon>
        <taxon>Pseudomonadota</taxon>
        <taxon>Alphaproteobacteria</taxon>
        <taxon>Acetobacterales</taxon>
        <taxon>Acetobacteraceae</taxon>
        <taxon>Acetobacter</taxon>
        <taxon>Acetobacter subgen. Acetobacter</taxon>
    </lineage>
</organism>
<gene>
    <name evidence="2" type="ORF">A0U92_14245</name>
</gene>
<feature type="signal peptide" evidence="1">
    <location>
        <begin position="1"/>
        <end position="22"/>
    </location>
</feature>
<dbReference type="KEGG" id="aace:A0U92_14245"/>